<evidence type="ECO:0000256" key="8">
    <source>
        <dbReference type="RuleBase" id="RU364100"/>
    </source>
</evidence>
<name>A0A939H5F8_9CLOT</name>
<gene>
    <name evidence="9" type="ORF">J3A84_05895</name>
</gene>
<evidence type="ECO:0000256" key="5">
    <source>
        <dbReference type="ARBA" id="ARBA00023124"/>
    </source>
</evidence>
<evidence type="ECO:0000256" key="1">
    <source>
        <dbReference type="ARBA" id="ARBA00008136"/>
    </source>
</evidence>
<organism evidence="9 10">
    <name type="scientific">Proteiniclasticum aestuarii</name>
    <dbReference type="NCBI Taxonomy" id="2817862"/>
    <lineage>
        <taxon>Bacteria</taxon>
        <taxon>Bacillati</taxon>
        <taxon>Bacillota</taxon>
        <taxon>Clostridia</taxon>
        <taxon>Eubacteriales</taxon>
        <taxon>Clostridiaceae</taxon>
        <taxon>Proteiniclasticum</taxon>
    </lineage>
</organism>
<evidence type="ECO:0000256" key="6">
    <source>
        <dbReference type="ARBA" id="ARBA00023125"/>
    </source>
</evidence>
<keyword evidence="2 8" id="KW-0645">Protease</keyword>
<protein>
    <recommendedName>
        <fullName evidence="8">Abasic site processing protein</fullName>
        <ecNumber evidence="8">3.4.-.-</ecNumber>
    </recommendedName>
</protein>
<dbReference type="GO" id="GO:0006508">
    <property type="term" value="P:proteolysis"/>
    <property type="evidence" value="ECO:0007669"/>
    <property type="project" value="UniProtKB-KW"/>
</dbReference>
<evidence type="ECO:0000313" key="9">
    <source>
        <dbReference type="EMBL" id="MBO1264572.1"/>
    </source>
</evidence>
<dbReference type="InterPro" id="IPR036590">
    <property type="entry name" value="SRAP-like"/>
</dbReference>
<dbReference type="PANTHER" id="PTHR13604">
    <property type="entry name" value="DC12-RELATED"/>
    <property type="match status" value="1"/>
</dbReference>
<dbReference type="GO" id="GO:0008233">
    <property type="term" value="F:peptidase activity"/>
    <property type="evidence" value="ECO:0007669"/>
    <property type="project" value="UniProtKB-KW"/>
</dbReference>
<keyword evidence="6" id="KW-0238">DNA-binding</keyword>
<dbReference type="GO" id="GO:0003697">
    <property type="term" value="F:single-stranded DNA binding"/>
    <property type="evidence" value="ECO:0007669"/>
    <property type="project" value="InterPro"/>
</dbReference>
<dbReference type="Proteomes" id="UP000664218">
    <property type="component" value="Unassembled WGS sequence"/>
</dbReference>
<dbReference type="GO" id="GO:0106300">
    <property type="term" value="P:protein-DNA covalent cross-linking repair"/>
    <property type="evidence" value="ECO:0007669"/>
    <property type="project" value="InterPro"/>
</dbReference>
<dbReference type="GO" id="GO:0016829">
    <property type="term" value="F:lyase activity"/>
    <property type="evidence" value="ECO:0007669"/>
    <property type="project" value="UniProtKB-KW"/>
</dbReference>
<evidence type="ECO:0000256" key="3">
    <source>
        <dbReference type="ARBA" id="ARBA00022763"/>
    </source>
</evidence>
<dbReference type="Pfam" id="PF02586">
    <property type="entry name" value="SRAP"/>
    <property type="match status" value="1"/>
</dbReference>
<sequence length="206" mass="23718">MCGRFQLELSMDDILNIIDVLGEVRDRYSEETLSSYTHEKKDIYPGSKSLIVTGEGLHRSTWGFPLHKKLVFNARGESIFEKPMFRKAAASSRCLVPANLFYEWQGKEKIKHFVRTPDQFLFMGGVFEKFAENDGSITQRFSIITGPSRNEMSAIHPRTPLIVSREDIRTFLNPESPQDEVRRIIGSYPEKLLITKEDHNAQLSMF</sequence>
<comment type="caution">
    <text evidence="9">The sequence shown here is derived from an EMBL/GenBank/DDBJ whole genome shotgun (WGS) entry which is preliminary data.</text>
</comment>
<dbReference type="InterPro" id="IPR003738">
    <property type="entry name" value="SRAP"/>
</dbReference>
<dbReference type="SUPFAM" id="SSF143081">
    <property type="entry name" value="BB1717-like"/>
    <property type="match status" value="1"/>
</dbReference>
<keyword evidence="5" id="KW-0190">Covalent protein-DNA linkage</keyword>
<reference evidence="9" key="1">
    <citation type="submission" date="2021-03" db="EMBL/GenBank/DDBJ databases">
        <title>Proteiniclasticum marinus sp. nov., isolated from tidal flat sediment.</title>
        <authorList>
            <person name="Namirimu T."/>
            <person name="Yang J.-A."/>
            <person name="Yang S.-H."/>
            <person name="Kim Y.-J."/>
            <person name="Kwon K.K."/>
        </authorList>
    </citation>
    <scope>NUCLEOTIDE SEQUENCE</scope>
    <source>
        <strain evidence="9">SCR006</strain>
    </source>
</reference>
<dbReference type="RefSeq" id="WP_207599073.1">
    <property type="nucleotide sequence ID" value="NZ_JAFNJU010000003.1"/>
</dbReference>
<dbReference type="AlphaFoldDB" id="A0A939H5F8"/>
<keyword evidence="4 8" id="KW-0378">Hydrolase</keyword>
<evidence type="ECO:0000256" key="7">
    <source>
        <dbReference type="ARBA" id="ARBA00023239"/>
    </source>
</evidence>
<keyword evidence="3" id="KW-0227">DNA damage</keyword>
<keyword evidence="10" id="KW-1185">Reference proteome</keyword>
<proteinExistence type="inferred from homology"/>
<comment type="similarity">
    <text evidence="1 8">Belongs to the SOS response-associated peptidase family.</text>
</comment>
<evidence type="ECO:0000256" key="4">
    <source>
        <dbReference type="ARBA" id="ARBA00022801"/>
    </source>
</evidence>
<dbReference type="EMBL" id="JAFNJU010000003">
    <property type="protein sequence ID" value="MBO1264572.1"/>
    <property type="molecule type" value="Genomic_DNA"/>
</dbReference>
<dbReference type="EC" id="3.4.-.-" evidence="8"/>
<dbReference type="PANTHER" id="PTHR13604:SF0">
    <property type="entry name" value="ABASIC SITE PROCESSING PROTEIN HMCES"/>
    <property type="match status" value="1"/>
</dbReference>
<evidence type="ECO:0000256" key="2">
    <source>
        <dbReference type="ARBA" id="ARBA00022670"/>
    </source>
</evidence>
<accession>A0A939H5F8</accession>
<keyword evidence="7" id="KW-0456">Lyase</keyword>
<evidence type="ECO:0000313" key="10">
    <source>
        <dbReference type="Proteomes" id="UP000664218"/>
    </source>
</evidence>
<dbReference type="Gene3D" id="3.90.1680.10">
    <property type="entry name" value="SOS response associated peptidase-like"/>
    <property type="match status" value="1"/>
</dbReference>